<keyword evidence="3" id="KW-1185">Reference proteome</keyword>
<protein>
    <recommendedName>
        <fullName evidence="1">Ribosomal RNA large subunit methyltransferase K/L-like methyltransferase domain-containing protein</fullName>
    </recommendedName>
</protein>
<dbReference type="AlphaFoldDB" id="A0AAW0NWX3"/>
<dbReference type="GO" id="GO:0043527">
    <property type="term" value="C:tRNA methyltransferase complex"/>
    <property type="evidence" value="ECO:0007669"/>
    <property type="project" value="UniProtKB-ARBA"/>
</dbReference>
<evidence type="ECO:0000259" key="1">
    <source>
        <dbReference type="Pfam" id="PF01170"/>
    </source>
</evidence>
<dbReference type="GO" id="GO:0030488">
    <property type="term" value="P:tRNA methylation"/>
    <property type="evidence" value="ECO:0007669"/>
    <property type="project" value="TreeGrafter"/>
</dbReference>
<dbReference type="EMBL" id="JBBPFD010000013">
    <property type="protein sequence ID" value="KAK7902116.1"/>
    <property type="molecule type" value="Genomic_DNA"/>
</dbReference>
<dbReference type="SUPFAM" id="SSF53335">
    <property type="entry name" value="S-adenosyl-L-methionine-dependent methyltransferases"/>
    <property type="match status" value="1"/>
</dbReference>
<proteinExistence type="predicted"/>
<dbReference type="GO" id="GO:0016423">
    <property type="term" value="F:tRNA (guanine) methyltransferase activity"/>
    <property type="evidence" value="ECO:0007669"/>
    <property type="project" value="TreeGrafter"/>
</dbReference>
<reference evidence="3" key="1">
    <citation type="submission" date="2024-04" db="EMBL/GenBank/DDBJ databases">
        <title>Salinicola lusitanus LLJ914,a marine bacterium isolated from the Okinawa Trough.</title>
        <authorList>
            <person name="Li J."/>
        </authorList>
    </citation>
    <scope>NUCLEOTIDE SEQUENCE [LARGE SCALE GENOMIC DNA]</scope>
</reference>
<dbReference type="Proteomes" id="UP001460270">
    <property type="component" value="Unassembled WGS sequence"/>
</dbReference>
<feature type="domain" description="Ribosomal RNA large subunit methyltransferase K/L-like methyltransferase" evidence="1">
    <location>
        <begin position="133"/>
        <end position="273"/>
    </location>
</feature>
<dbReference type="InterPro" id="IPR000241">
    <property type="entry name" value="RlmKL-like_Mtase"/>
</dbReference>
<dbReference type="PANTHER" id="PTHR14911:SF1">
    <property type="entry name" value="THUMP DOMAIN-CONTAINING PROTEIN 2"/>
    <property type="match status" value="1"/>
</dbReference>
<organism evidence="2 3">
    <name type="scientific">Mugilogobius chulae</name>
    <name type="common">yellowstripe goby</name>
    <dbReference type="NCBI Taxonomy" id="88201"/>
    <lineage>
        <taxon>Eukaryota</taxon>
        <taxon>Metazoa</taxon>
        <taxon>Chordata</taxon>
        <taxon>Craniata</taxon>
        <taxon>Vertebrata</taxon>
        <taxon>Euteleostomi</taxon>
        <taxon>Actinopterygii</taxon>
        <taxon>Neopterygii</taxon>
        <taxon>Teleostei</taxon>
        <taxon>Neoteleostei</taxon>
        <taxon>Acanthomorphata</taxon>
        <taxon>Gobiaria</taxon>
        <taxon>Gobiiformes</taxon>
        <taxon>Gobioidei</taxon>
        <taxon>Gobiidae</taxon>
        <taxon>Gobionellinae</taxon>
        <taxon>Mugilogobius</taxon>
    </lineage>
</organism>
<dbReference type="Pfam" id="PF01170">
    <property type="entry name" value="UPF0020"/>
    <property type="match status" value="1"/>
</dbReference>
<dbReference type="InterPro" id="IPR029063">
    <property type="entry name" value="SAM-dependent_MTases_sf"/>
</dbReference>
<sequence length="292" mass="32058">MSDMSPDCLPVRYFCTAGNGMETFVVDEVKRKVEAQDVIKLQGKVIFSSPANIKSIINLKSAERLFLLLNYDTALKLPSTSTKDVSKVLGARLSTLLSWKVDLKNPHIEVNVNLTDDYCLQGIPLTKFPLANRNYIQTTGLRSTIAWAMASVAQIQAGSFVVDPMCGVGTILIEAAKEHSDVYFLGIDIDDEQLIKANRNVAYAHLEDKIQVIKASSLVLPLHSESVDAVVCDLPFGRKFGTKVDAAINLPLILSEMTRVLRVGGILVLLLSPQLSCQIKRLLTQEKSNSVV</sequence>
<gene>
    <name evidence="2" type="ORF">WMY93_018885</name>
</gene>
<dbReference type="CDD" id="cd11715">
    <property type="entry name" value="THUMP_AdoMetMT"/>
    <property type="match status" value="1"/>
</dbReference>
<dbReference type="Gene3D" id="3.30.2130.30">
    <property type="match status" value="1"/>
</dbReference>
<dbReference type="Gene3D" id="3.40.50.150">
    <property type="entry name" value="Vaccinia Virus protein VP39"/>
    <property type="match status" value="1"/>
</dbReference>
<dbReference type="FunFam" id="3.40.50.150:FF:000073">
    <property type="entry name" value="THUMP domain containing 3"/>
    <property type="match status" value="1"/>
</dbReference>
<comment type="caution">
    <text evidence="2">The sequence shown here is derived from an EMBL/GenBank/DDBJ whole genome shotgun (WGS) entry which is preliminary data.</text>
</comment>
<accession>A0AAW0NWX3</accession>
<evidence type="ECO:0000313" key="2">
    <source>
        <dbReference type="EMBL" id="KAK7902116.1"/>
    </source>
</evidence>
<dbReference type="SUPFAM" id="SSF143437">
    <property type="entry name" value="THUMP domain-like"/>
    <property type="match status" value="1"/>
</dbReference>
<dbReference type="PANTHER" id="PTHR14911">
    <property type="entry name" value="THUMP DOMAIN-CONTAINING"/>
    <property type="match status" value="1"/>
</dbReference>
<dbReference type="CDD" id="cd02440">
    <property type="entry name" value="AdoMet_MTases"/>
    <property type="match status" value="1"/>
</dbReference>
<name>A0AAW0NWX3_9GOBI</name>
<evidence type="ECO:0000313" key="3">
    <source>
        <dbReference type="Proteomes" id="UP001460270"/>
    </source>
</evidence>